<proteinExistence type="predicted"/>
<feature type="compositionally biased region" description="Basic residues" evidence="2">
    <location>
        <begin position="150"/>
        <end position="160"/>
    </location>
</feature>
<gene>
    <name evidence="3" type="ORF">C8F04DRAFT_1193573</name>
</gene>
<evidence type="ECO:0000313" key="4">
    <source>
        <dbReference type="Proteomes" id="UP001218188"/>
    </source>
</evidence>
<feature type="region of interest" description="Disordered" evidence="2">
    <location>
        <begin position="140"/>
        <end position="178"/>
    </location>
</feature>
<evidence type="ECO:0000256" key="1">
    <source>
        <dbReference type="SAM" id="Coils"/>
    </source>
</evidence>
<reference evidence="3" key="1">
    <citation type="submission" date="2023-03" db="EMBL/GenBank/DDBJ databases">
        <title>Massive genome expansion in bonnet fungi (Mycena s.s.) driven by repeated elements and novel gene families across ecological guilds.</title>
        <authorList>
            <consortium name="Lawrence Berkeley National Laboratory"/>
            <person name="Harder C.B."/>
            <person name="Miyauchi S."/>
            <person name="Viragh M."/>
            <person name="Kuo A."/>
            <person name="Thoen E."/>
            <person name="Andreopoulos B."/>
            <person name="Lu D."/>
            <person name="Skrede I."/>
            <person name="Drula E."/>
            <person name="Henrissat B."/>
            <person name="Morin E."/>
            <person name="Kohler A."/>
            <person name="Barry K."/>
            <person name="LaButti K."/>
            <person name="Morin E."/>
            <person name="Salamov A."/>
            <person name="Lipzen A."/>
            <person name="Mereny Z."/>
            <person name="Hegedus B."/>
            <person name="Baldrian P."/>
            <person name="Stursova M."/>
            <person name="Weitz H."/>
            <person name="Taylor A."/>
            <person name="Grigoriev I.V."/>
            <person name="Nagy L.G."/>
            <person name="Martin F."/>
            <person name="Kauserud H."/>
        </authorList>
    </citation>
    <scope>NUCLEOTIDE SEQUENCE</scope>
    <source>
        <strain evidence="3">CBHHK200</strain>
    </source>
</reference>
<dbReference type="AlphaFoldDB" id="A0AAD6SD32"/>
<organism evidence="3 4">
    <name type="scientific">Mycena alexandri</name>
    <dbReference type="NCBI Taxonomy" id="1745969"/>
    <lineage>
        <taxon>Eukaryota</taxon>
        <taxon>Fungi</taxon>
        <taxon>Dikarya</taxon>
        <taxon>Basidiomycota</taxon>
        <taxon>Agaricomycotina</taxon>
        <taxon>Agaricomycetes</taxon>
        <taxon>Agaricomycetidae</taxon>
        <taxon>Agaricales</taxon>
        <taxon>Marasmiineae</taxon>
        <taxon>Mycenaceae</taxon>
        <taxon>Mycena</taxon>
    </lineage>
</organism>
<feature type="coiled-coil region" evidence="1">
    <location>
        <begin position="76"/>
        <end position="108"/>
    </location>
</feature>
<sequence length="178" mass="20891">MYFKFLSSTDVLEISYRIVDEIDRRTYSVTRHGPSIAPDLLIHAFTFIDQTVLLESGDPCRQLKKEEQRIKTRHRMARLRERLKASTLEEQEAAKERARLARARYRDSHRSELREHARDMRAKQFAAEHGVEAYKAKLEMSRQKQLKSSMRTRRAVRPKVPKGQGQKARQKAVGEDLE</sequence>
<dbReference type="EMBL" id="JARJCM010000190">
    <property type="protein sequence ID" value="KAJ7023322.1"/>
    <property type="molecule type" value="Genomic_DNA"/>
</dbReference>
<evidence type="ECO:0000313" key="3">
    <source>
        <dbReference type="EMBL" id="KAJ7023322.1"/>
    </source>
</evidence>
<accession>A0AAD6SD32</accession>
<keyword evidence="4" id="KW-1185">Reference proteome</keyword>
<comment type="caution">
    <text evidence="3">The sequence shown here is derived from an EMBL/GenBank/DDBJ whole genome shotgun (WGS) entry which is preliminary data.</text>
</comment>
<evidence type="ECO:0000256" key="2">
    <source>
        <dbReference type="SAM" id="MobiDB-lite"/>
    </source>
</evidence>
<protein>
    <submittedName>
        <fullName evidence="3">Uncharacterized protein</fullName>
    </submittedName>
</protein>
<dbReference type="Proteomes" id="UP001218188">
    <property type="component" value="Unassembled WGS sequence"/>
</dbReference>
<keyword evidence="1" id="KW-0175">Coiled coil</keyword>
<name>A0AAD6SD32_9AGAR</name>